<organism evidence="1 2">
    <name type="scientific">Bifidobacterium reuteri DSM 23975</name>
    <dbReference type="NCBI Taxonomy" id="1437610"/>
    <lineage>
        <taxon>Bacteria</taxon>
        <taxon>Bacillati</taxon>
        <taxon>Actinomycetota</taxon>
        <taxon>Actinomycetes</taxon>
        <taxon>Bifidobacteriales</taxon>
        <taxon>Bifidobacteriaceae</taxon>
        <taxon>Bifidobacterium</taxon>
    </lineage>
</organism>
<dbReference type="STRING" id="1437610.BREU_2158"/>
<protein>
    <submittedName>
        <fullName evidence="1">Uncharacterized protein</fullName>
    </submittedName>
</protein>
<sequence>MTVISHCFSEVPITVQRSGTGGFVSICARAHRKNGLTILLLHRGHTLEHRINVKWLRPIILRWFSVSVRNPIDYHINIRHFACVNTARQPPSHPAPISLRPDAIPQFALIEPASVGFVEVPSLGAEAEFVAQNPEAQFCGFRYTGRTCDFSYASTKG</sequence>
<reference evidence="1 2" key="1">
    <citation type="submission" date="2014-03" db="EMBL/GenBank/DDBJ databases">
        <title>Genomics of Bifidobacteria.</title>
        <authorList>
            <person name="Ventura M."/>
            <person name="Milani C."/>
            <person name="Lugli G.A."/>
        </authorList>
    </citation>
    <scope>NUCLEOTIDE SEQUENCE [LARGE SCALE GENOMIC DNA]</scope>
    <source>
        <strain evidence="1 2">DSM 23975</strain>
    </source>
</reference>
<dbReference type="EMBL" id="JGZK01000026">
    <property type="protein sequence ID" value="KFI81897.1"/>
    <property type="molecule type" value="Genomic_DNA"/>
</dbReference>
<comment type="caution">
    <text evidence="1">The sequence shown here is derived from an EMBL/GenBank/DDBJ whole genome shotgun (WGS) entry which is preliminary data.</text>
</comment>
<proteinExistence type="predicted"/>
<accession>A0A087CF47</accession>
<keyword evidence="2" id="KW-1185">Reference proteome</keyword>
<gene>
    <name evidence="1" type="ORF">BREU_2158</name>
</gene>
<evidence type="ECO:0000313" key="1">
    <source>
        <dbReference type="EMBL" id="KFI81897.1"/>
    </source>
</evidence>
<dbReference type="AlphaFoldDB" id="A0A087CF47"/>
<evidence type="ECO:0000313" key="2">
    <source>
        <dbReference type="Proteomes" id="UP000028984"/>
    </source>
</evidence>
<dbReference type="Proteomes" id="UP000028984">
    <property type="component" value="Unassembled WGS sequence"/>
</dbReference>
<name>A0A087CF47_9BIFI</name>